<dbReference type="Proteomes" id="UP000198869">
    <property type="component" value="Unassembled WGS sequence"/>
</dbReference>
<keyword evidence="2" id="KW-0732">Signal</keyword>
<accession>A0A1G8JGY1</accession>
<evidence type="ECO:0000256" key="2">
    <source>
        <dbReference type="SAM" id="SignalP"/>
    </source>
</evidence>
<proteinExistence type="predicted"/>
<sequence>METITFVKSKMNSFLALAFSVLMSVFTFAQDTAGGVVTTENKTTTTTEWYADPMYLIGGAILLIIIIALIARSGRRE</sequence>
<dbReference type="EMBL" id="FNDW01000006">
    <property type="protein sequence ID" value="SDI30257.1"/>
    <property type="molecule type" value="Genomic_DNA"/>
</dbReference>
<evidence type="ECO:0000313" key="3">
    <source>
        <dbReference type="EMBL" id="SDI30257.1"/>
    </source>
</evidence>
<dbReference type="RefSeq" id="WP_089857747.1">
    <property type="nucleotide sequence ID" value="NZ_FNDW01000006.1"/>
</dbReference>
<reference evidence="4" key="1">
    <citation type="submission" date="2016-10" db="EMBL/GenBank/DDBJ databases">
        <authorList>
            <person name="Varghese N."/>
            <person name="Submissions S."/>
        </authorList>
    </citation>
    <scope>NUCLEOTIDE SEQUENCE [LARGE SCALE GENOMIC DNA]</scope>
    <source>
        <strain evidence="4">DSM 17071</strain>
    </source>
</reference>
<name>A0A1G8JGY1_9FLAO</name>
<keyword evidence="1" id="KW-1133">Transmembrane helix</keyword>
<feature type="signal peptide" evidence="2">
    <location>
        <begin position="1"/>
        <end position="29"/>
    </location>
</feature>
<organism evidence="3 4">
    <name type="scientific">Chryseobacterium taeanense</name>
    <dbReference type="NCBI Taxonomy" id="311334"/>
    <lineage>
        <taxon>Bacteria</taxon>
        <taxon>Pseudomonadati</taxon>
        <taxon>Bacteroidota</taxon>
        <taxon>Flavobacteriia</taxon>
        <taxon>Flavobacteriales</taxon>
        <taxon>Weeksellaceae</taxon>
        <taxon>Chryseobacterium group</taxon>
        <taxon>Chryseobacterium</taxon>
    </lineage>
</organism>
<dbReference type="AlphaFoldDB" id="A0A1G8JGY1"/>
<keyword evidence="4" id="KW-1185">Reference proteome</keyword>
<keyword evidence="1" id="KW-0812">Transmembrane</keyword>
<feature type="chain" id="PRO_5011615035" description="LPXTG-motif cell wall anchor domain-containing protein" evidence="2">
    <location>
        <begin position="30"/>
        <end position="77"/>
    </location>
</feature>
<feature type="transmembrane region" description="Helical" evidence="1">
    <location>
        <begin position="53"/>
        <end position="71"/>
    </location>
</feature>
<gene>
    <name evidence="3" type="ORF">SAMN05421846_10667</name>
</gene>
<dbReference type="STRING" id="311334.SAMN05421846_10667"/>
<keyword evidence="1" id="KW-0472">Membrane</keyword>
<dbReference type="OrthoDB" id="1274728at2"/>
<evidence type="ECO:0000256" key="1">
    <source>
        <dbReference type="SAM" id="Phobius"/>
    </source>
</evidence>
<evidence type="ECO:0008006" key="5">
    <source>
        <dbReference type="Google" id="ProtNLM"/>
    </source>
</evidence>
<evidence type="ECO:0000313" key="4">
    <source>
        <dbReference type="Proteomes" id="UP000198869"/>
    </source>
</evidence>
<protein>
    <recommendedName>
        <fullName evidence="5">LPXTG-motif cell wall anchor domain-containing protein</fullName>
    </recommendedName>
</protein>